<keyword evidence="6" id="KW-0732">Signal</keyword>
<dbReference type="InterPro" id="IPR040234">
    <property type="entry name" value="QC/QCL"/>
</dbReference>
<sequence>MSRWANCMSWLLLTLSLSSQQQRFSPYKHTELKLDHLLHLASLSDVDHLRKTVQALTIPRVVDTPGHTKVRDYITDFLKNLKWHVKLDIFTEKVPILGYLTFMNIVASQNPKAKRFLMLGCHYDSKYFPDFEFVDATDSAVSCAILLHLAEALKDQFRESDLSLMFVFFDGHEAFKKWSQTDSLYGSRHLAQRWLKHHTLGNIELFLLLDLIGSPDTSFKLLNKRTFSYYKRLVELERRIVKTGILQRKEHIFQMEYGQDIKDDHLPFLEQEVPVVHLIANKFPKVEKAIDYQIVEQVDLVLRMFVVEFMRSKTISTSSFPYI</sequence>
<feature type="domain" description="Peptidase M28" evidence="7">
    <location>
        <begin position="104"/>
        <end position="284"/>
    </location>
</feature>
<reference evidence="9" key="1">
    <citation type="submission" date="2025-08" db="UniProtKB">
        <authorList>
            <consortium name="RefSeq"/>
        </authorList>
    </citation>
    <scope>IDENTIFICATION</scope>
    <source>
        <strain evidence="9">14028-0561.14</strain>
        <tissue evidence="9">Whole fly</tissue>
    </source>
</reference>
<evidence type="ECO:0000256" key="2">
    <source>
        <dbReference type="ARBA" id="ARBA00006014"/>
    </source>
</evidence>
<dbReference type="Gene3D" id="3.40.630.10">
    <property type="entry name" value="Zn peptidases"/>
    <property type="match status" value="1"/>
</dbReference>
<comment type="catalytic activity">
    <reaction evidence="1">
        <text>N-terminal L-glutaminyl-[peptide] = N-terminal 5-oxo-L-prolyl-[peptide] + NH4(+)</text>
        <dbReference type="Rhea" id="RHEA:23652"/>
        <dbReference type="Rhea" id="RHEA-COMP:11736"/>
        <dbReference type="Rhea" id="RHEA-COMP:11846"/>
        <dbReference type="ChEBI" id="CHEBI:28938"/>
        <dbReference type="ChEBI" id="CHEBI:64722"/>
        <dbReference type="ChEBI" id="CHEBI:87215"/>
        <dbReference type="EC" id="2.3.2.5"/>
    </reaction>
</comment>
<evidence type="ECO:0000256" key="6">
    <source>
        <dbReference type="SAM" id="SignalP"/>
    </source>
</evidence>
<comment type="similarity">
    <text evidence="2">Belongs to the glutaminyl-peptide cyclotransferase family.</text>
</comment>
<dbReference type="Pfam" id="PF04389">
    <property type="entry name" value="Peptidase_M28"/>
    <property type="match status" value="1"/>
</dbReference>
<dbReference type="RefSeq" id="XP_017021161.2">
    <property type="nucleotide sequence ID" value="XM_017165672.3"/>
</dbReference>
<evidence type="ECO:0000313" key="8">
    <source>
        <dbReference type="Proteomes" id="UP001652661"/>
    </source>
</evidence>
<dbReference type="GO" id="GO:0016603">
    <property type="term" value="F:glutaminyl-peptide cyclotransferase activity"/>
    <property type="evidence" value="ECO:0007669"/>
    <property type="project" value="UniProtKB-EC"/>
</dbReference>
<accession>A0A6P4IE90</accession>
<feature type="signal peptide" evidence="6">
    <location>
        <begin position="1"/>
        <end position="20"/>
    </location>
</feature>
<dbReference type="Proteomes" id="UP001652661">
    <property type="component" value="Chromosome 3L"/>
</dbReference>
<evidence type="ECO:0000256" key="1">
    <source>
        <dbReference type="ARBA" id="ARBA00000001"/>
    </source>
</evidence>
<name>A0A6P4IE90_DROKI</name>
<dbReference type="PANTHER" id="PTHR12283">
    <property type="entry name" value="GLUTAMINYL-PEPTIDE CYCLOTRANSFERASE"/>
    <property type="match status" value="1"/>
</dbReference>
<keyword evidence="4" id="KW-0808">Transferase</keyword>
<evidence type="ECO:0000256" key="3">
    <source>
        <dbReference type="ARBA" id="ARBA00012012"/>
    </source>
</evidence>
<gene>
    <name evidence="9" type="primary">LOC108073887</name>
</gene>
<organism evidence="8 9">
    <name type="scientific">Drosophila kikkawai</name>
    <name type="common">Fruit fly</name>
    <dbReference type="NCBI Taxonomy" id="30033"/>
    <lineage>
        <taxon>Eukaryota</taxon>
        <taxon>Metazoa</taxon>
        <taxon>Ecdysozoa</taxon>
        <taxon>Arthropoda</taxon>
        <taxon>Hexapoda</taxon>
        <taxon>Insecta</taxon>
        <taxon>Pterygota</taxon>
        <taxon>Neoptera</taxon>
        <taxon>Endopterygota</taxon>
        <taxon>Diptera</taxon>
        <taxon>Brachycera</taxon>
        <taxon>Muscomorpha</taxon>
        <taxon>Ephydroidea</taxon>
        <taxon>Drosophilidae</taxon>
        <taxon>Drosophila</taxon>
        <taxon>Sophophora</taxon>
    </lineage>
</organism>
<protein>
    <recommendedName>
        <fullName evidence="3">glutaminyl-peptide cyclotransferase</fullName>
        <ecNumber evidence="3">2.3.2.5</ecNumber>
    </recommendedName>
</protein>
<keyword evidence="5" id="KW-0012">Acyltransferase</keyword>
<dbReference type="GeneID" id="108073887"/>
<keyword evidence="8" id="KW-1185">Reference proteome</keyword>
<dbReference type="GO" id="GO:0008270">
    <property type="term" value="F:zinc ion binding"/>
    <property type="evidence" value="ECO:0007669"/>
    <property type="project" value="TreeGrafter"/>
</dbReference>
<evidence type="ECO:0000313" key="9">
    <source>
        <dbReference type="RefSeq" id="XP_017021161.2"/>
    </source>
</evidence>
<dbReference type="AlphaFoldDB" id="A0A6P4IE90"/>
<proteinExistence type="inferred from homology"/>
<feature type="chain" id="PRO_5046611388" description="glutaminyl-peptide cyclotransferase" evidence="6">
    <location>
        <begin position="21"/>
        <end position="323"/>
    </location>
</feature>
<evidence type="ECO:0000256" key="5">
    <source>
        <dbReference type="ARBA" id="ARBA00023315"/>
    </source>
</evidence>
<dbReference type="SUPFAM" id="SSF53187">
    <property type="entry name" value="Zn-dependent exopeptidases"/>
    <property type="match status" value="1"/>
</dbReference>
<dbReference type="OrthoDB" id="3907302at2759"/>
<dbReference type="InterPro" id="IPR007484">
    <property type="entry name" value="Peptidase_M28"/>
</dbReference>
<dbReference type="EC" id="2.3.2.5" evidence="3"/>
<dbReference type="PANTHER" id="PTHR12283:SF6">
    <property type="entry name" value="GLUTAMINYL-PEPTIDE CYCLOTRANSFERASE-RELATED"/>
    <property type="match status" value="1"/>
</dbReference>
<evidence type="ECO:0000259" key="7">
    <source>
        <dbReference type="Pfam" id="PF04389"/>
    </source>
</evidence>
<evidence type="ECO:0000256" key="4">
    <source>
        <dbReference type="ARBA" id="ARBA00022679"/>
    </source>
</evidence>